<evidence type="ECO:0000256" key="10">
    <source>
        <dbReference type="ARBA" id="ARBA00023136"/>
    </source>
</evidence>
<proteinExistence type="inferred from homology"/>
<comment type="subcellular location">
    <subcellularLocation>
        <location evidence="1 14">Cell membrane</location>
        <topology evidence="1 14">Single-pass membrane protein</topology>
    </subcellularLocation>
</comment>
<dbReference type="InterPro" id="IPR005864">
    <property type="entry name" value="ATP_synth_F0_bsu_bac"/>
</dbReference>
<evidence type="ECO:0000256" key="7">
    <source>
        <dbReference type="ARBA" id="ARBA00022781"/>
    </source>
</evidence>
<dbReference type="InterPro" id="IPR050059">
    <property type="entry name" value="ATP_synthase_B_chain"/>
</dbReference>
<comment type="similarity">
    <text evidence="2 14 15">Belongs to the ATPase B chain family.</text>
</comment>
<evidence type="ECO:0000256" key="6">
    <source>
        <dbReference type="ARBA" id="ARBA00022692"/>
    </source>
</evidence>
<evidence type="ECO:0000256" key="1">
    <source>
        <dbReference type="ARBA" id="ARBA00004162"/>
    </source>
</evidence>
<evidence type="ECO:0000256" key="13">
    <source>
        <dbReference type="ARBA" id="ARBA00025830"/>
    </source>
</evidence>
<dbReference type="PANTHER" id="PTHR33445:SF1">
    <property type="entry name" value="ATP SYNTHASE SUBUNIT B"/>
    <property type="match status" value="1"/>
</dbReference>
<evidence type="ECO:0000256" key="14">
    <source>
        <dbReference type="HAMAP-Rule" id="MF_01398"/>
    </source>
</evidence>
<keyword evidence="3 14" id="KW-0813">Transport</keyword>
<keyword evidence="6 14" id="KW-0812">Transmembrane</keyword>
<evidence type="ECO:0000256" key="16">
    <source>
        <dbReference type="SAM" id="Coils"/>
    </source>
</evidence>
<dbReference type="CDD" id="cd06503">
    <property type="entry name" value="ATP-synt_Fo_b"/>
    <property type="match status" value="1"/>
</dbReference>
<comment type="function">
    <text evidence="14">Component of the F(0) channel, it forms part of the peripheral stalk, linking F(1) to F(0).</text>
</comment>
<evidence type="ECO:0000256" key="15">
    <source>
        <dbReference type="RuleBase" id="RU003848"/>
    </source>
</evidence>
<dbReference type="RefSeq" id="WP_307682958.1">
    <property type="nucleotide sequence ID" value="NZ_JAUSQX010000001.1"/>
</dbReference>
<reference evidence="17 18" key="1">
    <citation type="submission" date="2023-07" db="EMBL/GenBank/DDBJ databases">
        <title>Sequencing the genomes of 1000 actinobacteria strains.</title>
        <authorList>
            <person name="Klenk H.-P."/>
        </authorList>
    </citation>
    <scope>NUCLEOTIDE SEQUENCE [LARGE SCALE GENOMIC DNA]</scope>
    <source>
        <strain evidence="17 18">DSM 17163</strain>
    </source>
</reference>
<comment type="caution">
    <text evidence="17">The sequence shown here is derived from an EMBL/GenBank/DDBJ whole genome shotgun (WGS) entry which is preliminary data.</text>
</comment>
<accession>A0ABT9NH93</accession>
<keyword evidence="9 14" id="KW-0406">Ion transport</keyword>
<dbReference type="Gene3D" id="1.20.5.620">
    <property type="entry name" value="F1F0 ATP synthase subunit B, membrane domain"/>
    <property type="match status" value="1"/>
</dbReference>
<keyword evidence="4 14" id="KW-1003">Cell membrane</keyword>
<keyword evidence="8 14" id="KW-1133">Transmembrane helix</keyword>
<comment type="function">
    <text evidence="12 14">F(1)F(0) ATP synthase produces ATP from ADP in the presence of a proton or sodium gradient. F-type ATPases consist of two structural domains, F(1) containing the extramembraneous catalytic core and F(0) containing the membrane proton channel, linked together by a central stalk and a peripheral stalk. During catalysis, ATP synthesis in the catalytic domain of F(1) is coupled via a rotary mechanism of the central stalk subunits to proton translocation.</text>
</comment>
<evidence type="ECO:0000256" key="8">
    <source>
        <dbReference type="ARBA" id="ARBA00022989"/>
    </source>
</evidence>
<dbReference type="InterPro" id="IPR002146">
    <property type="entry name" value="ATP_synth_b/b'su_bac/chlpt"/>
</dbReference>
<dbReference type="HAMAP" id="MF_01398">
    <property type="entry name" value="ATP_synth_b_bprime"/>
    <property type="match status" value="1"/>
</dbReference>
<evidence type="ECO:0000256" key="4">
    <source>
        <dbReference type="ARBA" id="ARBA00022475"/>
    </source>
</evidence>
<comment type="subunit">
    <text evidence="13 14">F-type ATPases have 2 components, F(1) - the catalytic core - and F(0) - the membrane proton channel. F(1) has five subunits: alpha(3), beta(3), gamma(1), delta(1), epsilon(1). F(0) has three main subunits: a(1), b(2) and c(10-14). The alpha and beta chains form an alternating ring which encloses part of the gamma chain. F(1) is attached to F(0) by a central stalk formed by the gamma and epsilon chains, while a peripheral stalk is formed by the delta and b chains.</text>
</comment>
<evidence type="ECO:0000256" key="12">
    <source>
        <dbReference type="ARBA" id="ARBA00025198"/>
    </source>
</evidence>
<dbReference type="Proteomes" id="UP001243212">
    <property type="component" value="Unassembled WGS sequence"/>
</dbReference>
<dbReference type="InterPro" id="IPR028987">
    <property type="entry name" value="ATP_synth_B-like_membr_sf"/>
</dbReference>
<sequence>MVETTGAWWQFDWHLLLPALPDLIWGTVAFLIVAVAVYKYAWPSFKAMLDERGEKIDEGLRAAEVARAEIADQRVQIQEEIQQAQRDATGIRELAQENAQAIVAEAQNRANKEAASILDKAQNRISADSQAAMRSLEGDVGVLATELAERIVGEALQDEGLAQRVIDRFLDDLATSTPEYAKEAEA</sequence>
<evidence type="ECO:0000256" key="11">
    <source>
        <dbReference type="ARBA" id="ARBA00023310"/>
    </source>
</evidence>
<evidence type="ECO:0000256" key="3">
    <source>
        <dbReference type="ARBA" id="ARBA00022448"/>
    </source>
</evidence>
<name>A0ABT9NH93_9ACTO</name>
<protein>
    <recommendedName>
        <fullName evidence="14">ATP synthase subunit b</fullName>
    </recommendedName>
    <alternativeName>
        <fullName evidence="14">ATP synthase F(0) sector subunit b</fullName>
    </alternativeName>
    <alternativeName>
        <fullName evidence="14">ATPase subunit I</fullName>
    </alternativeName>
    <alternativeName>
        <fullName evidence="14">F-type ATPase subunit b</fullName>
        <shortName evidence="14">F-ATPase subunit b</shortName>
    </alternativeName>
</protein>
<feature type="transmembrane region" description="Helical" evidence="14">
    <location>
        <begin position="23"/>
        <end position="42"/>
    </location>
</feature>
<dbReference type="EMBL" id="JAUSQX010000001">
    <property type="protein sequence ID" value="MDP9806752.1"/>
    <property type="molecule type" value="Genomic_DNA"/>
</dbReference>
<dbReference type="PANTHER" id="PTHR33445">
    <property type="entry name" value="ATP SYNTHASE SUBUNIT B', CHLOROPLASTIC"/>
    <property type="match status" value="1"/>
</dbReference>
<keyword evidence="10 14" id="KW-0472">Membrane</keyword>
<keyword evidence="16" id="KW-0175">Coiled coil</keyword>
<evidence type="ECO:0000313" key="17">
    <source>
        <dbReference type="EMBL" id="MDP9806752.1"/>
    </source>
</evidence>
<gene>
    <name evidence="14" type="primary">atpF</name>
    <name evidence="17" type="ORF">J2S70_001334</name>
</gene>
<keyword evidence="11 14" id="KW-0066">ATP synthesis</keyword>
<keyword evidence="7 14" id="KW-0375">Hydrogen ion transport</keyword>
<dbReference type="Pfam" id="PF00430">
    <property type="entry name" value="ATP-synt_B"/>
    <property type="match status" value="1"/>
</dbReference>
<keyword evidence="18" id="KW-1185">Reference proteome</keyword>
<organism evidence="17 18">
    <name type="scientific">Trueperella bonasi</name>
    <dbReference type="NCBI Taxonomy" id="312286"/>
    <lineage>
        <taxon>Bacteria</taxon>
        <taxon>Bacillati</taxon>
        <taxon>Actinomycetota</taxon>
        <taxon>Actinomycetes</taxon>
        <taxon>Actinomycetales</taxon>
        <taxon>Actinomycetaceae</taxon>
        <taxon>Trueperella</taxon>
    </lineage>
</organism>
<evidence type="ECO:0000313" key="18">
    <source>
        <dbReference type="Proteomes" id="UP001243212"/>
    </source>
</evidence>
<evidence type="ECO:0000256" key="5">
    <source>
        <dbReference type="ARBA" id="ARBA00022547"/>
    </source>
</evidence>
<keyword evidence="5 14" id="KW-0138">CF(0)</keyword>
<evidence type="ECO:0000256" key="9">
    <source>
        <dbReference type="ARBA" id="ARBA00023065"/>
    </source>
</evidence>
<dbReference type="NCBIfam" id="TIGR01144">
    <property type="entry name" value="ATP_synt_b"/>
    <property type="match status" value="1"/>
</dbReference>
<feature type="coiled-coil region" evidence="16">
    <location>
        <begin position="60"/>
        <end position="124"/>
    </location>
</feature>
<dbReference type="SUPFAM" id="SSF81573">
    <property type="entry name" value="F1F0 ATP synthase subunit B, membrane domain"/>
    <property type="match status" value="1"/>
</dbReference>
<evidence type="ECO:0000256" key="2">
    <source>
        <dbReference type="ARBA" id="ARBA00005513"/>
    </source>
</evidence>